<evidence type="ECO:0000256" key="1">
    <source>
        <dbReference type="SAM" id="Phobius"/>
    </source>
</evidence>
<organism evidence="2">
    <name type="scientific">Picea sitchensis</name>
    <name type="common">Sitka spruce</name>
    <name type="synonym">Pinus sitchensis</name>
    <dbReference type="NCBI Taxonomy" id="3332"/>
    <lineage>
        <taxon>Eukaryota</taxon>
        <taxon>Viridiplantae</taxon>
        <taxon>Streptophyta</taxon>
        <taxon>Embryophyta</taxon>
        <taxon>Tracheophyta</taxon>
        <taxon>Spermatophyta</taxon>
        <taxon>Pinopsida</taxon>
        <taxon>Pinidae</taxon>
        <taxon>Conifers I</taxon>
        <taxon>Pinales</taxon>
        <taxon>Pinaceae</taxon>
        <taxon>Picea</taxon>
    </lineage>
</organism>
<feature type="transmembrane region" description="Helical" evidence="1">
    <location>
        <begin position="31"/>
        <end position="52"/>
    </location>
</feature>
<reference evidence="2" key="1">
    <citation type="journal article" date="2008" name="BMC Genomics">
        <title>A conifer genomics resource of 200,000 spruce (Picea spp.) ESTs and 6,464 high-quality, sequence-finished full-length cDNAs for Sitka spruce (Picea sitchensis).</title>
        <authorList>
            <person name="Ralph S.G."/>
            <person name="Chun H.J."/>
            <person name="Kolosova N."/>
            <person name="Cooper D."/>
            <person name="Oddy C."/>
            <person name="Ritland C.E."/>
            <person name="Kirkpatrick R."/>
            <person name="Moore R."/>
            <person name="Barber S."/>
            <person name="Holt R.A."/>
            <person name="Jones S.J."/>
            <person name="Marra M.A."/>
            <person name="Douglas C.J."/>
            <person name="Ritland K."/>
            <person name="Bohlmann J."/>
        </authorList>
    </citation>
    <scope>NUCLEOTIDE SEQUENCE</scope>
    <source>
        <tissue evidence="2">Bark</tissue>
    </source>
</reference>
<name>A9P0G1_PICSI</name>
<sequence>MWLKLLPDPLLIQQNISAVNWVRNQNLMKKLGLLLSMVLMIIQNLWLCWRFLLRSMCNAMDVAILRQKSLYQKHK</sequence>
<dbReference type="AlphaFoldDB" id="A9P0G1"/>
<keyword evidence="1" id="KW-1133">Transmembrane helix</keyword>
<proteinExistence type="evidence at transcript level"/>
<dbReference type="EMBL" id="EF087117">
    <property type="protein sequence ID" value="ABK26372.1"/>
    <property type="molecule type" value="mRNA"/>
</dbReference>
<keyword evidence="1" id="KW-0472">Membrane</keyword>
<keyword evidence="1" id="KW-0812">Transmembrane</keyword>
<protein>
    <submittedName>
        <fullName evidence="2">Uncharacterized protein</fullName>
    </submittedName>
</protein>
<evidence type="ECO:0000313" key="2">
    <source>
        <dbReference type="EMBL" id="ABK26372.1"/>
    </source>
</evidence>
<accession>A9P0G1</accession>